<keyword evidence="2" id="KW-1185">Reference proteome</keyword>
<dbReference type="EMBL" id="VSRR010112318">
    <property type="protein sequence ID" value="MPC97997.1"/>
    <property type="molecule type" value="Genomic_DNA"/>
</dbReference>
<reference evidence="1 2" key="1">
    <citation type="submission" date="2019-05" db="EMBL/GenBank/DDBJ databases">
        <title>Another draft genome of Portunus trituberculatus and its Hox gene families provides insights of decapod evolution.</title>
        <authorList>
            <person name="Jeong J.-H."/>
            <person name="Song I."/>
            <person name="Kim S."/>
            <person name="Choi T."/>
            <person name="Kim D."/>
            <person name="Ryu S."/>
            <person name="Kim W."/>
        </authorList>
    </citation>
    <scope>NUCLEOTIDE SEQUENCE [LARGE SCALE GENOMIC DNA]</scope>
    <source>
        <tissue evidence="1">Muscle</tissue>
    </source>
</reference>
<dbReference type="AlphaFoldDB" id="A0A5B7JXU9"/>
<protein>
    <submittedName>
        <fullName evidence="1">Uncharacterized protein</fullName>
    </submittedName>
</protein>
<sequence>MVAVVQCGVVECGGRWRVAAQYCLVSCVALVRMKLKPSTLQLRRAALLSKINMNVSDPETIITECVNLSELPEEIVFLPEEIDKQL</sequence>
<name>A0A5B7JXU9_PORTR</name>
<proteinExistence type="predicted"/>
<evidence type="ECO:0000313" key="1">
    <source>
        <dbReference type="EMBL" id="MPC97997.1"/>
    </source>
</evidence>
<accession>A0A5B7JXU9</accession>
<gene>
    <name evidence="1" type="ORF">E2C01_093346</name>
</gene>
<dbReference type="Proteomes" id="UP000324222">
    <property type="component" value="Unassembled WGS sequence"/>
</dbReference>
<comment type="caution">
    <text evidence="1">The sequence shown here is derived from an EMBL/GenBank/DDBJ whole genome shotgun (WGS) entry which is preliminary data.</text>
</comment>
<organism evidence="1 2">
    <name type="scientific">Portunus trituberculatus</name>
    <name type="common">Swimming crab</name>
    <name type="synonym">Neptunus trituberculatus</name>
    <dbReference type="NCBI Taxonomy" id="210409"/>
    <lineage>
        <taxon>Eukaryota</taxon>
        <taxon>Metazoa</taxon>
        <taxon>Ecdysozoa</taxon>
        <taxon>Arthropoda</taxon>
        <taxon>Crustacea</taxon>
        <taxon>Multicrustacea</taxon>
        <taxon>Malacostraca</taxon>
        <taxon>Eumalacostraca</taxon>
        <taxon>Eucarida</taxon>
        <taxon>Decapoda</taxon>
        <taxon>Pleocyemata</taxon>
        <taxon>Brachyura</taxon>
        <taxon>Eubrachyura</taxon>
        <taxon>Portunoidea</taxon>
        <taxon>Portunidae</taxon>
        <taxon>Portuninae</taxon>
        <taxon>Portunus</taxon>
    </lineage>
</organism>
<evidence type="ECO:0000313" key="2">
    <source>
        <dbReference type="Proteomes" id="UP000324222"/>
    </source>
</evidence>